<organism evidence="1">
    <name type="scientific">viral metagenome</name>
    <dbReference type="NCBI Taxonomy" id="1070528"/>
    <lineage>
        <taxon>unclassified sequences</taxon>
        <taxon>metagenomes</taxon>
        <taxon>organismal metagenomes</taxon>
    </lineage>
</organism>
<reference evidence="1" key="1">
    <citation type="journal article" date="2020" name="Nature">
        <title>Giant virus diversity and host interactions through global metagenomics.</title>
        <authorList>
            <person name="Schulz F."/>
            <person name="Roux S."/>
            <person name="Paez-Espino D."/>
            <person name="Jungbluth S."/>
            <person name="Walsh D.A."/>
            <person name="Denef V.J."/>
            <person name="McMahon K.D."/>
            <person name="Konstantinidis K.T."/>
            <person name="Eloe-Fadrosh E.A."/>
            <person name="Kyrpides N.C."/>
            <person name="Woyke T."/>
        </authorList>
    </citation>
    <scope>NUCLEOTIDE SEQUENCE</scope>
    <source>
        <strain evidence="1">GVMAG-M-3300023179-62</strain>
    </source>
</reference>
<dbReference type="EMBL" id="MN739858">
    <property type="protein sequence ID" value="QHT74764.1"/>
    <property type="molecule type" value="Genomic_DNA"/>
</dbReference>
<evidence type="ECO:0000313" key="1">
    <source>
        <dbReference type="EMBL" id="QHT74764.1"/>
    </source>
</evidence>
<sequence length="149" mass="17493">MILETAQLLCSAHHMSDSEYIPCYKLTHKNHPSSIWTRASKANYEWLCSLGKELCKEYTYRYGKIHKCQTYIEDLALHVPNLPDIEFTPPTQAMPNMYKDDDAINAYRTYYFFGKIHIHSWKGKIAGRPTPDWILELHEMFSESESDLK</sequence>
<accession>A0A6C0H2J7</accession>
<protein>
    <submittedName>
        <fullName evidence="1">Uncharacterized protein</fullName>
    </submittedName>
</protein>
<proteinExistence type="predicted"/>
<name>A0A6C0H2J7_9ZZZZ</name>
<dbReference type="AlphaFoldDB" id="A0A6C0H2J7"/>